<feature type="signal peptide" evidence="1">
    <location>
        <begin position="1"/>
        <end position="23"/>
    </location>
</feature>
<reference evidence="2 3" key="1">
    <citation type="journal article" date="2015" name="Nat. Commun.">
        <title>Lucilia cuprina genome unlocks parasitic fly biology to underpin future interventions.</title>
        <authorList>
            <person name="Anstead C.A."/>
            <person name="Korhonen P.K."/>
            <person name="Young N.D."/>
            <person name="Hall R.S."/>
            <person name="Jex A.R."/>
            <person name="Murali S.C."/>
            <person name="Hughes D.S."/>
            <person name="Lee S.F."/>
            <person name="Perry T."/>
            <person name="Stroehlein A.J."/>
            <person name="Ansell B.R."/>
            <person name="Breugelmans B."/>
            <person name="Hofmann A."/>
            <person name="Qu J."/>
            <person name="Dugan S."/>
            <person name="Lee S.L."/>
            <person name="Chao H."/>
            <person name="Dinh H."/>
            <person name="Han Y."/>
            <person name="Doddapaneni H.V."/>
            <person name="Worley K.C."/>
            <person name="Muzny D.M."/>
            <person name="Ioannidis P."/>
            <person name="Waterhouse R.M."/>
            <person name="Zdobnov E.M."/>
            <person name="James P.J."/>
            <person name="Bagnall N.H."/>
            <person name="Kotze A.C."/>
            <person name="Gibbs R.A."/>
            <person name="Richards S."/>
            <person name="Batterham P."/>
            <person name="Gasser R.B."/>
        </authorList>
    </citation>
    <scope>NUCLEOTIDE SEQUENCE [LARGE SCALE GENOMIC DNA]</scope>
    <source>
        <strain evidence="2 3">LS</strain>
        <tissue evidence="2">Full body</tissue>
    </source>
</reference>
<dbReference type="AlphaFoldDB" id="A0A0L0BRP4"/>
<evidence type="ECO:0000313" key="3">
    <source>
        <dbReference type="Proteomes" id="UP000037069"/>
    </source>
</evidence>
<keyword evidence="1" id="KW-0732">Signal</keyword>
<organism evidence="2 3">
    <name type="scientific">Lucilia cuprina</name>
    <name type="common">Green bottle fly</name>
    <name type="synonym">Australian sheep blowfly</name>
    <dbReference type="NCBI Taxonomy" id="7375"/>
    <lineage>
        <taxon>Eukaryota</taxon>
        <taxon>Metazoa</taxon>
        <taxon>Ecdysozoa</taxon>
        <taxon>Arthropoda</taxon>
        <taxon>Hexapoda</taxon>
        <taxon>Insecta</taxon>
        <taxon>Pterygota</taxon>
        <taxon>Neoptera</taxon>
        <taxon>Endopterygota</taxon>
        <taxon>Diptera</taxon>
        <taxon>Brachycera</taxon>
        <taxon>Muscomorpha</taxon>
        <taxon>Oestroidea</taxon>
        <taxon>Calliphoridae</taxon>
        <taxon>Luciliinae</taxon>
        <taxon>Lucilia</taxon>
    </lineage>
</organism>
<dbReference type="EMBL" id="JRES01001455">
    <property type="protein sequence ID" value="KNC22750.1"/>
    <property type="molecule type" value="Genomic_DNA"/>
</dbReference>
<proteinExistence type="predicted"/>
<evidence type="ECO:0000256" key="1">
    <source>
        <dbReference type="SAM" id="SignalP"/>
    </source>
</evidence>
<name>A0A0L0BRP4_LUCCU</name>
<evidence type="ECO:0000313" key="2">
    <source>
        <dbReference type="EMBL" id="KNC22750.1"/>
    </source>
</evidence>
<comment type="caution">
    <text evidence="2">The sequence shown here is derived from an EMBL/GenBank/DDBJ whole genome shotgun (WGS) entry which is preliminary data.</text>
</comment>
<dbReference type="Proteomes" id="UP000037069">
    <property type="component" value="Unassembled WGS sequence"/>
</dbReference>
<gene>
    <name evidence="2" type="ORF">FF38_04107</name>
</gene>
<accession>A0A0L0BRP4</accession>
<feature type="chain" id="PRO_5005535266" evidence="1">
    <location>
        <begin position="24"/>
        <end position="61"/>
    </location>
</feature>
<protein>
    <submittedName>
        <fullName evidence="2">Uncharacterized protein</fullName>
    </submittedName>
</protein>
<sequence>MKVYLIFVIITLCFMSLIENIDAKRISKYVNDDKEEVIVYDNGDTYYKNKVTGEIIMNNRG</sequence>
<keyword evidence="3" id="KW-1185">Reference proteome</keyword>